<evidence type="ECO:0000256" key="8">
    <source>
        <dbReference type="ARBA" id="ARBA00022840"/>
    </source>
</evidence>
<evidence type="ECO:0000256" key="11">
    <source>
        <dbReference type="HAMAP-Rule" id="MF_01220"/>
    </source>
</evidence>
<gene>
    <name evidence="11" type="primary">pyrH</name>
    <name evidence="13" type="ORF">COT03_00090</name>
</gene>
<dbReference type="GO" id="GO:0005829">
    <property type="term" value="C:cytosol"/>
    <property type="evidence" value="ECO:0007669"/>
    <property type="project" value="TreeGrafter"/>
</dbReference>
<evidence type="ECO:0000256" key="10">
    <source>
        <dbReference type="ARBA" id="ARBA00047767"/>
    </source>
</evidence>
<dbReference type="CDD" id="cd04254">
    <property type="entry name" value="AAK_UMPK-PyrH-Ec"/>
    <property type="match status" value="1"/>
</dbReference>
<dbReference type="InterPro" id="IPR001048">
    <property type="entry name" value="Asp/Glu/Uridylate_kinase"/>
</dbReference>
<dbReference type="NCBIfam" id="TIGR02075">
    <property type="entry name" value="pyrH_bact"/>
    <property type="match status" value="1"/>
</dbReference>
<evidence type="ECO:0000313" key="14">
    <source>
        <dbReference type="Proteomes" id="UP000229502"/>
    </source>
</evidence>
<keyword evidence="8 11" id="KW-0067">ATP-binding</keyword>
<feature type="binding site" evidence="11">
    <location>
        <position position="52"/>
    </location>
    <ligand>
        <name>UMP</name>
        <dbReference type="ChEBI" id="CHEBI:57865"/>
    </ligand>
</feature>
<feature type="binding site" evidence="11">
    <location>
        <begin position="9"/>
        <end position="12"/>
    </location>
    <ligand>
        <name>ATP</name>
        <dbReference type="ChEBI" id="CHEBI:30616"/>
    </ligand>
</feature>
<evidence type="ECO:0000256" key="3">
    <source>
        <dbReference type="ARBA" id="ARBA00007614"/>
    </source>
</evidence>
<dbReference type="Proteomes" id="UP000229502">
    <property type="component" value="Unassembled WGS sequence"/>
</dbReference>
<comment type="catalytic activity">
    <reaction evidence="10 11">
        <text>UMP + ATP = UDP + ADP</text>
        <dbReference type="Rhea" id="RHEA:24400"/>
        <dbReference type="ChEBI" id="CHEBI:30616"/>
        <dbReference type="ChEBI" id="CHEBI:57865"/>
        <dbReference type="ChEBI" id="CHEBI:58223"/>
        <dbReference type="ChEBI" id="CHEBI:456216"/>
        <dbReference type="EC" id="2.7.4.22"/>
    </reaction>
</comment>
<dbReference type="GO" id="GO:0006225">
    <property type="term" value="P:UDP biosynthetic process"/>
    <property type="evidence" value="ECO:0007669"/>
    <property type="project" value="TreeGrafter"/>
</dbReference>
<dbReference type="Gene3D" id="3.40.1160.10">
    <property type="entry name" value="Acetylglutamate kinase-like"/>
    <property type="match status" value="1"/>
</dbReference>
<dbReference type="Pfam" id="PF00696">
    <property type="entry name" value="AA_kinase"/>
    <property type="match status" value="1"/>
</dbReference>
<evidence type="ECO:0000313" key="13">
    <source>
        <dbReference type="EMBL" id="PIU36346.1"/>
    </source>
</evidence>
<protein>
    <recommendedName>
        <fullName evidence="11">Uridylate kinase</fullName>
        <shortName evidence="11">UK</shortName>
        <ecNumber evidence="11">2.7.4.22</ecNumber>
    </recommendedName>
    <alternativeName>
        <fullName evidence="11">Uridine monophosphate kinase</fullName>
        <shortName evidence="11">UMP kinase</shortName>
        <shortName evidence="11">UMPK</shortName>
    </alternativeName>
</protein>
<comment type="subunit">
    <text evidence="11">Homohexamer.</text>
</comment>
<feature type="binding site" evidence="11">
    <location>
        <position position="53"/>
    </location>
    <ligand>
        <name>ATP</name>
        <dbReference type="ChEBI" id="CHEBI:30616"/>
    </ligand>
</feature>
<dbReference type="PANTHER" id="PTHR42833:SF4">
    <property type="entry name" value="URIDYLATE KINASE PUMPKIN, CHLOROPLASTIC"/>
    <property type="match status" value="1"/>
</dbReference>
<dbReference type="HAMAP" id="MF_01220_B">
    <property type="entry name" value="PyrH_B"/>
    <property type="match status" value="1"/>
</dbReference>
<feature type="binding site" evidence="11">
    <location>
        <position position="57"/>
    </location>
    <ligand>
        <name>ATP</name>
        <dbReference type="ChEBI" id="CHEBI:30616"/>
    </ligand>
</feature>
<comment type="function">
    <text evidence="11">Catalyzes the reversible phosphorylation of UMP to UDP.</text>
</comment>
<comment type="caution">
    <text evidence="11">Lacks conserved residue(s) required for the propagation of feature annotation.</text>
</comment>
<feature type="binding site" evidence="11">
    <location>
        <begin position="133"/>
        <end position="140"/>
    </location>
    <ligand>
        <name>UMP</name>
        <dbReference type="ChEBI" id="CHEBI:57865"/>
    </ligand>
</feature>
<organism evidence="13 14">
    <name type="scientific">Candidatus Shapirobacteria bacterium CG07_land_8_20_14_0_80_39_18</name>
    <dbReference type="NCBI Taxonomy" id="1974882"/>
    <lineage>
        <taxon>Bacteria</taxon>
        <taxon>Candidatus Shapironibacteriota</taxon>
    </lineage>
</organism>
<evidence type="ECO:0000259" key="12">
    <source>
        <dbReference type="Pfam" id="PF00696"/>
    </source>
</evidence>
<keyword evidence="7 11" id="KW-0418">Kinase</keyword>
<evidence type="ECO:0000256" key="4">
    <source>
        <dbReference type="ARBA" id="ARBA00022490"/>
    </source>
</evidence>
<keyword evidence="4 11" id="KW-0963">Cytoplasm</keyword>
<name>A0A2M6YS74_9BACT</name>
<comment type="activity regulation">
    <text evidence="11">Inhibited by UTP.</text>
</comment>
<evidence type="ECO:0000256" key="6">
    <source>
        <dbReference type="ARBA" id="ARBA00022741"/>
    </source>
</evidence>
<feature type="binding site" evidence="11">
    <location>
        <position position="166"/>
    </location>
    <ligand>
        <name>ATP</name>
        <dbReference type="ChEBI" id="CHEBI:30616"/>
    </ligand>
</feature>
<dbReference type="PANTHER" id="PTHR42833">
    <property type="entry name" value="URIDYLATE KINASE"/>
    <property type="match status" value="1"/>
</dbReference>
<feature type="binding site" evidence="11">
    <location>
        <position position="169"/>
    </location>
    <ligand>
        <name>ATP</name>
        <dbReference type="ChEBI" id="CHEBI:30616"/>
    </ligand>
</feature>
<evidence type="ECO:0000256" key="2">
    <source>
        <dbReference type="ARBA" id="ARBA00004791"/>
    </source>
</evidence>
<dbReference type="SUPFAM" id="SSF53633">
    <property type="entry name" value="Carbamate kinase-like"/>
    <property type="match status" value="1"/>
</dbReference>
<comment type="pathway">
    <text evidence="2 11">Pyrimidine metabolism; CTP biosynthesis via de novo pathway; UDP from UMP (UMPK route): step 1/1.</text>
</comment>
<dbReference type="InterPro" id="IPR036393">
    <property type="entry name" value="AceGlu_kinase-like_sf"/>
</dbReference>
<dbReference type="GO" id="GO:0044210">
    <property type="term" value="P:'de novo' CTP biosynthetic process"/>
    <property type="evidence" value="ECO:0007669"/>
    <property type="project" value="UniProtKB-UniRule"/>
</dbReference>
<feature type="binding site" evidence="11">
    <location>
        <position position="161"/>
    </location>
    <ligand>
        <name>ATP</name>
        <dbReference type="ChEBI" id="CHEBI:30616"/>
    </ligand>
</feature>
<sequence length="236" mass="25779">MKYKRVLLKLSGELFGGEQKRGIDFKSIKKLAEYLHNLKKTLNLEIAVVVGGGNLFRGREVTDSEFDQATADYIGMLGTVMNALALQVELEKVGSDTRVMSAIAMDTICEPFIRRKAISHLGKGRIVILAGGTGSPFFTTDSAAALKACELNCEIILKGSNVDGVFSADPKLDKDAKLYSSLTFQEALEKGLTVMDNTAFALCQREKIPVIVFNIKNLENIEKIISGEKIGTLVTR</sequence>
<dbReference type="PIRSF" id="PIRSF005650">
    <property type="entry name" value="Uridylate_kin"/>
    <property type="match status" value="1"/>
</dbReference>
<reference evidence="14" key="1">
    <citation type="submission" date="2017-09" db="EMBL/GenBank/DDBJ databases">
        <title>Depth-based differentiation of microbial function through sediment-hosted aquifers and enrichment of novel symbionts in the deep terrestrial subsurface.</title>
        <authorList>
            <person name="Probst A.J."/>
            <person name="Ladd B."/>
            <person name="Jarett J.K."/>
            <person name="Geller-Mcgrath D.E."/>
            <person name="Sieber C.M.K."/>
            <person name="Emerson J.B."/>
            <person name="Anantharaman K."/>
            <person name="Thomas B.C."/>
            <person name="Malmstrom R."/>
            <person name="Stieglmeier M."/>
            <person name="Klingl A."/>
            <person name="Woyke T."/>
            <person name="Ryan C.M."/>
            <person name="Banfield J.F."/>
        </authorList>
    </citation>
    <scope>NUCLEOTIDE SEQUENCE [LARGE SCALE GENOMIC DNA]</scope>
</reference>
<keyword evidence="6 11" id="KW-0547">Nucleotide-binding</keyword>
<comment type="caution">
    <text evidence="13">The sequence shown here is derived from an EMBL/GenBank/DDBJ whole genome shotgun (WGS) entry which is preliminary data.</text>
</comment>
<evidence type="ECO:0000256" key="9">
    <source>
        <dbReference type="ARBA" id="ARBA00022975"/>
    </source>
</evidence>
<evidence type="ECO:0000256" key="1">
    <source>
        <dbReference type="ARBA" id="ARBA00004496"/>
    </source>
</evidence>
<dbReference type="GO" id="GO:0005524">
    <property type="term" value="F:ATP binding"/>
    <property type="evidence" value="ECO:0007669"/>
    <property type="project" value="UniProtKB-KW"/>
</dbReference>
<dbReference type="EC" id="2.7.4.22" evidence="11"/>
<dbReference type="UniPathway" id="UPA00159">
    <property type="reaction ID" value="UER00275"/>
</dbReference>
<feature type="binding site" evidence="11">
    <location>
        <position position="72"/>
    </location>
    <ligand>
        <name>UMP</name>
        <dbReference type="ChEBI" id="CHEBI:57865"/>
    </ligand>
</feature>
<dbReference type="InterPro" id="IPR015963">
    <property type="entry name" value="Uridylate_kinase_bac"/>
</dbReference>
<keyword evidence="5 11" id="KW-0808">Transferase</keyword>
<keyword evidence="9 11" id="KW-0665">Pyrimidine biosynthesis</keyword>
<proteinExistence type="inferred from homology"/>
<feature type="domain" description="Aspartate/glutamate/uridylate kinase" evidence="12">
    <location>
        <begin position="4"/>
        <end position="214"/>
    </location>
</feature>
<dbReference type="AlphaFoldDB" id="A0A2M6YS74"/>
<dbReference type="FunFam" id="3.40.1160.10:FF:000001">
    <property type="entry name" value="Uridylate kinase"/>
    <property type="match status" value="1"/>
</dbReference>
<comment type="similarity">
    <text evidence="3 11">Belongs to the UMP kinase family.</text>
</comment>
<comment type="subcellular location">
    <subcellularLocation>
        <location evidence="1 11">Cytoplasm</location>
    </subcellularLocation>
</comment>
<evidence type="ECO:0000256" key="5">
    <source>
        <dbReference type="ARBA" id="ARBA00022679"/>
    </source>
</evidence>
<evidence type="ECO:0000256" key="7">
    <source>
        <dbReference type="ARBA" id="ARBA00022777"/>
    </source>
</evidence>
<dbReference type="InterPro" id="IPR011817">
    <property type="entry name" value="Uridylate_kinase"/>
</dbReference>
<dbReference type="EMBL" id="PEWZ01000007">
    <property type="protein sequence ID" value="PIU36346.1"/>
    <property type="molecule type" value="Genomic_DNA"/>
</dbReference>
<accession>A0A2M6YS74</accession>
<dbReference type="GO" id="GO:0033862">
    <property type="term" value="F:UMP kinase activity"/>
    <property type="evidence" value="ECO:0007669"/>
    <property type="project" value="UniProtKB-EC"/>
</dbReference>